<dbReference type="EMBL" id="JAPKIY010000003">
    <property type="protein sequence ID" value="MDS0896927.1"/>
    <property type="molecule type" value="Genomic_DNA"/>
</dbReference>
<dbReference type="NCBIfam" id="NF007904">
    <property type="entry name" value="PRK10613.1"/>
    <property type="match status" value="1"/>
</dbReference>
<organism evidence="3 6">
    <name type="scientific">Morganella morganii</name>
    <name type="common">Proteus morganii</name>
    <dbReference type="NCBI Taxonomy" id="582"/>
    <lineage>
        <taxon>Bacteria</taxon>
        <taxon>Pseudomonadati</taxon>
        <taxon>Pseudomonadota</taxon>
        <taxon>Gammaproteobacteria</taxon>
        <taxon>Enterobacterales</taxon>
        <taxon>Morganellaceae</taxon>
        <taxon>Morganella</taxon>
    </lineage>
</organism>
<evidence type="ECO:0000313" key="1">
    <source>
        <dbReference type="EMBL" id="AWC95370.1"/>
    </source>
</evidence>
<dbReference type="Proteomes" id="UP000650477">
    <property type="component" value="Unassembled WGS sequence"/>
</dbReference>
<dbReference type="RefSeq" id="WP_004237362.1">
    <property type="nucleotide sequence ID" value="NZ_ABGYJJ040000001.1"/>
</dbReference>
<dbReference type="OrthoDB" id="6475550at2"/>
<dbReference type="AlphaFoldDB" id="A0A0A5UHF4"/>
<evidence type="ECO:0000313" key="6">
    <source>
        <dbReference type="Proteomes" id="UP000650477"/>
    </source>
</evidence>
<evidence type="ECO:0000313" key="4">
    <source>
        <dbReference type="EMBL" id="MDS0896927.1"/>
    </source>
</evidence>
<name>A0A0A5UHF4_MORMO</name>
<sequence>MNNAFKTENDTETLAAEVTCLKALVTYLLKAVGQADAGRIIVNMERQISEIDDEHLSGTFKNTIAQIKTEYRK</sequence>
<evidence type="ECO:0000313" key="5">
    <source>
        <dbReference type="Proteomes" id="UP000244682"/>
    </source>
</evidence>
<evidence type="ECO:0000313" key="3">
    <source>
        <dbReference type="EMBL" id="MBE8613251.1"/>
    </source>
</evidence>
<dbReference type="GeneID" id="93360683"/>
<reference evidence="2" key="4">
    <citation type="submission" date="2024-02" db="EMBL/GenBank/DDBJ databases">
        <authorList>
            <consortium name="Clinical and Environmental Microbiology Branch: Whole genome sequencing antimicrobial resistance pathogens in the healthcare setting"/>
        </authorList>
    </citation>
    <scope>NUCLEOTIDE SEQUENCE</scope>
    <source>
        <strain evidence="2">2023KU-00017</strain>
    </source>
</reference>
<dbReference type="EMBL" id="CP028956">
    <property type="protein sequence ID" value="AWC95370.1"/>
    <property type="molecule type" value="Genomic_DNA"/>
</dbReference>
<dbReference type="Proteomes" id="UP000244682">
    <property type="component" value="Chromosome"/>
</dbReference>
<proteinExistence type="predicted"/>
<dbReference type="InterPro" id="IPR019705">
    <property type="entry name" value="DUF2594"/>
</dbReference>
<protein>
    <submittedName>
        <fullName evidence="3">DUF2594 domain-containing protein</fullName>
    </submittedName>
    <submittedName>
        <fullName evidence="2">DUF2594 family protein</fullName>
    </submittedName>
</protein>
<dbReference type="Pfam" id="PF10769">
    <property type="entry name" value="DUF2594"/>
    <property type="match status" value="1"/>
</dbReference>
<reference evidence="3" key="1">
    <citation type="submission" date="2017-12" db="EMBL/GenBank/DDBJ databases">
        <title>Genome sequencing and analysis.</title>
        <authorList>
            <person name="Huang Y.-T."/>
        </authorList>
    </citation>
    <scope>NUCLEOTIDE SEQUENCE</scope>
    <source>
        <strain evidence="3">VGH116</strain>
    </source>
</reference>
<evidence type="ECO:0000313" key="2">
    <source>
        <dbReference type="EMBL" id="EMO9457845.1"/>
    </source>
</evidence>
<reference evidence="4" key="3">
    <citation type="submission" date="2023-02" db="EMBL/GenBank/DDBJ databases">
        <title>Detection, antimicrobial susceptibility and genomic characterization of NDM-producing species of Morganellaceae, Yersiniaceae, and Enterobacteriaceae other than Klebsiella.</title>
        <authorList>
            <person name="Camargo C.H."/>
            <person name="Sacchi C.T."/>
            <person name="Campos K.R."/>
        </authorList>
    </citation>
    <scope>NUCLEOTIDE SEQUENCE</scope>
    <source>
        <strain evidence="4">1189_21</strain>
    </source>
</reference>
<dbReference type="EMBL" id="ABKJEP030000059">
    <property type="protein sequence ID" value="EMO9457845.1"/>
    <property type="molecule type" value="Genomic_DNA"/>
</dbReference>
<accession>A0A0A5UHF4</accession>
<gene>
    <name evidence="1" type="ORF">AM380_17875</name>
    <name evidence="3" type="ORF">CYG68_12665</name>
    <name evidence="4" type="ORF">OSC06_03005</name>
    <name evidence="2" type="ORF">PN925_003251</name>
</gene>
<dbReference type="Proteomes" id="UP001182247">
    <property type="component" value="Unassembled WGS sequence"/>
</dbReference>
<dbReference type="EMBL" id="PKLF01000010">
    <property type="protein sequence ID" value="MBE8613251.1"/>
    <property type="molecule type" value="Genomic_DNA"/>
</dbReference>
<reference evidence="1 5" key="2">
    <citation type="submission" date="2018-04" db="EMBL/GenBank/DDBJ databases">
        <title>Whole genome sequencing of Morganella morganii AR_0133.</title>
        <authorList>
            <person name="Conlan S."/>
            <person name="Thomas P.J."/>
            <person name="Mullikin J."/>
            <person name="Frank K.M."/>
            <person name="Segre J.A."/>
        </authorList>
    </citation>
    <scope>NUCLEOTIDE SEQUENCE [LARGE SCALE GENOMIC DNA]</scope>
    <source>
        <strain evidence="1 5">AR_0133</strain>
    </source>
</reference>